<keyword evidence="9 12" id="KW-1133">Transmembrane helix</keyword>
<evidence type="ECO:0000256" key="6">
    <source>
        <dbReference type="ARBA" id="ARBA00022692"/>
    </source>
</evidence>
<evidence type="ECO:0000313" key="15">
    <source>
        <dbReference type="EMBL" id="SSX20688.1"/>
    </source>
</evidence>
<keyword evidence="5" id="KW-0165">Cleavage on pair of basic residues</keyword>
<dbReference type="GO" id="GO:0009897">
    <property type="term" value="C:external side of plasma membrane"/>
    <property type="evidence" value="ECO:0007669"/>
    <property type="project" value="TreeGrafter"/>
</dbReference>
<gene>
    <name evidence="15" type="primary">CSON002253</name>
</gene>
<keyword evidence="7" id="KW-0732">Signal</keyword>
<dbReference type="GO" id="GO:0038023">
    <property type="term" value="F:signaling receptor activity"/>
    <property type="evidence" value="ECO:0007669"/>
    <property type="project" value="InterPro"/>
</dbReference>
<evidence type="ECO:0000259" key="13">
    <source>
        <dbReference type="Pfam" id="PF07850"/>
    </source>
</evidence>
<dbReference type="VEuPathDB" id="VectorBase:CSON002253"/>
<dbReference type="InterPro" id="IPR012493">
    <property type="entry name" value="Renin_rcpt"/>
</dbReference>
<evidence type="ECO:0000256" key="1">
    <source>
        <dbReference type="ARBA" id="ARBA00004115"/>
    </source>
</evidence>
<dbReference type="GO" id="GO:0030177">
    <property type="term" value="P:positive regulation of Wnt signaling pathway"/>
    <property type="evidence" value="ECO:0007669"/>
    <property type="project" value="TreeGrafter"/>
</dbReference>
<reference evidence="15" key="1">
    <citation type="submission" date="2018-07" db="EMBL/GenBank/DDBJ databases">
        <authorList>
            <person name="Quirk P.G."/>
            <person name="Krulwich T.A."/>
        </authorList>
    </citation>
    <scope>NUCLEOTIDE SEQUENCE</scope>
</reference>
<keyword evidence="10 12" id="KW-0472">Membrane</keyword>
<evidence type="ECO:0000259" key="14">
    <source>
        <dbReference type="Pfam" id="PF25294"/>
    </source>
</evidence>
<organism evidence="15">
    <name type="scientific">Culicoides sonorensis</name>
    <name type="common">Biting midge</name>
    <dbReference type="NCBI Taxonomy" id="179676"/>
    <lineage>
        <taxon>Eukaryota</taxon>
        <taxon>Metazoa</taxon>
        <taxon>Ecdysozoa</taxon>
        <taxon>Arthropoda</taxon>
        <taxon>Hexapoda</taxon>
        <taxon>Insecta</taxon>
        <taxon>Pterygota</taxon>
        <taxon>Neoptera</taxon>
        <taxon>Endopterygota</taxon>
        <taxon>Diptera</taxon>
        <taxon>Nematocera</taxon>
        <taxon>Chironomoidea</taxon>
        <taxon>Ceratopogonidae</taxon>
        <taxon>Ceratopogoninae</taxon>
        <taxon>Culicoides</taxon>
        <taxon>Monoculicoides</taxon>
    </lineage>
</organism>
<evidence type="ECO:0000256" key="8">
    <source>
        <dbReference type="ARBA" id="ARBA00022824"/>
    </source>
</evidence>
<dbReference type="EMBL" id="UFQT01000137">
    <property type="protein sequence ID" value="SSX20688.1"/>
    <property type="molecule type" value="Genomic_DNA"/>
</dbReference>
<evidence type="ECO:0000256" key="5">
    <source>
        <dbReference type="ARBA" id="ARBA00022685"/>
    </source>
</evidence>
<accession>A0A336M3W7</accession>
<dbReference type="Pfam" id="PF25294">
    <property type="entry name" value="RENR_N"/>
    <property type="match status" value="1"/>
</dbReference>
<dbReference type="AlphaFoldDB" id="A0A336M3W7"/>
<keyword evidence="8" id="KW-0256">Endoplasmic reticulum</keyword>
<dbReference type="PANTHER" id="PTHR13351:SF1">
    <property type="entry name" value="RENIN RECEPTOR"/>
    <property type="match status" value="1"/>
</dbReference>
<dbReference type="PANTHER" id="PTHR13351">
    <property type="entry name" value="RENIN RECEPTOR"/>
    <property type="match status" value="1"/>
</dbReference>
<dbReference type="GO" id="GO:0031982">
    <property type="term" value="C:vesicle"/>
    <property type="evidence" value="ECO:0007669"/>
    <property type="project" value="UniProtKB-SubCell"/>
</dbReference>
<evidence type="ECO:0000256" key="9">
    <source>
        <dbReference type="ARBA" id="ARBA00022989"/>
    </source>
</evidence>
<dbReference type="InterPro" id="IPR057318">
    <property type="entry name" value="RENR_N"/>
</dbReference>
<dbReference type="GO" id="GO:0098588">
    <property type="term" value="C:bounding membrane of organelle"/>
    <property type="evidence" value="ECO:0007669"/>
    <property type="project" value="UniProtKB-ARBA"/>
</dbReference>
<evidence type="ECO:0000256" key="7">
    <source>
        <dbReference type="ARBA" id="ARBA00022729"/>
    </source>
</evidence>
<protein>
    <submittedName>
        <fullName evidence="15">CSON002253 protein</fullName>
    </submittedName>
</protein>
<keyword evidence="4" id="KW-1003">Cell membrane</keyword>
<evidence type="ECO:0000256" key="3">
    <source>
        <dbReference type="ARBA" id="ARBA00004373"/>
    </source>
</evidence>
<evidence type="ECO:0000256" key="4">
    <source>
        <dbReference type="ARBA" id="ARBA00022475"/>
    </source>
</evidence>
<evidence type="ECO:0000256" key="10">
    <source>
        <dbReference type="ARBA" id="ARBA00023136"/>
    </source>
</evidence>
<dbReference type="InterPro" id="IPR056780">
    <property type="entry name" value="Renin_r_C"/>
</dbReference>
<sequence>MEKKFVVIFVVFASIFSAYGDQLTILRTPKALDFKGSSALSTESIQQVYATSLGYSIVTSPDTSGWEGLTVNDPFNTASGFVSIIVEGLSDIEFKNLKSYSIYGSGDPVSSALDDVHKHEGTSVDLDLKTDVGKTLETVYGVLVPQFTRKVNFLKPKDNKADQDFLNQIAMIDGLSQMLKENYDHVPTATVIRISLENVLNLHQVTTPAYDETLKILKSSIEDLVVSTEKAYKNKALITLITSVQSIHKRVRRAVTTDDDRKYNIAPTYDENYPVIFNIVFWFSVVMIFTLLAISLAIGNMDPGRDSIIYRMTSTRIKKDN</sequence>
<feature type="domain" description="Renin receptor-like C-terminal transmembrane spanning segment" evidence="13">
    <location>
        <begin position="253"/>
        <end position="320"/>
    </location>
</feature>
<name>A0A336M3W7_CULSO</name>
<proteinExistence type="predicted"/>
<comment type="subcellular location">
    <subcellularLocation>
        <location evidence="2">Cell membrane</location>
        <topology evidence="2">Single-pass type I membrane protein</topology>
    </subcellularLocation>
    <subcellularLocation>
        <location evidence="1">Endoplasmic reticulum membrane</location>
        <topology evidence="1">Single-pass type I membrane protein</topology>
    </subcellularLocation>
    <subcellularLocation>
        <location evidence="3">Vesicle</location>
    </subcellularLocation>
</comment>
<evidence type="ECO:0000256" key="12">
    <source>
        <dbReference type="SAM" id="Phobius"/>
    </source>
</evidence>
<evidence type="ECO:0000256" key="2">
    <source>
        <dbReference type="ARBA" id="ARBA00004251"/>
    </source>
</evidence>
<feature type="domain" description="Renin receptor N-terminal" evidence="14">
    <location>
        <begin position="20"/>
        <end position="243"/>
    </location>
</feature>
<keyword evidence="11" id="KW-0675">Receptor</keyword>
<evidence type="ECO:0000256" key="11">
    <source>
        <dbReference type="ARBA" id="ARBA00023170"/>
    </source>
</evidence>
<dbReference type="Pfam" id="PF07850">
    <property type="entry name" value="Renin_r"/>
    <property type="match status" value="1"/>
</dbReference>
<keyword evidence="6 12" id="KW-0812">Transmembrane</keyword>
<dbReference type="GO" id="GO:0005789">
    <property type="term" value="C:endoplasmic reticulum membrane"/>
    <property type="evidence" value="ECO:0007669"/>
    <property type="project" value="UniProtKB-SubCell"/>
</dbReference>
<feature type="transmembrane region" description="Helical" evidence="12">
    <location>
        <begin position="275"/>
        <end position="298"/>
    </location>
</feature>